<keyword evidence="8" id="KW-0378">Hydrolase</keyword>
<evidence type="ECO:0000313" key="20">
    <source>
        <dbReference type="EMBL" id="MBX34095.1"/>
    </source>
</evidence>
<dbReference type="PROSITE" id="PS51194">
    <property type="entry name" value="HELICASE_CTER"/>
    <property type="match status" value="1"/>
</dbReference>
<dbReference type="CDD" id="cd11726">
    <property type="entry name" value="ADDz_ATRX"/>
    <property type="match status" value="1"/>
</dbReference>
<proteinExistence type="inferred from homology"/>
<dbReference type="GO" id="GO:0005524">
    <property type="term" value="F:ATP binding"/>
    <property type="evidence" value="ECO:0007669"/>
    <property type="project" value="UniProtKB-KW"/>
</dbReference>
<evidence type="ECO:0000256" key="5">
    <source>
        <dbReference type="ARBA" id="ARBA00022723"/>
    </source>
</evidence>
<dbReference type="Pfam" id="PF00176">
    <property type="entry name" value="SNF2-rel_dom"/>
    <property type="match status" value="1"/>
</dbReference>
<dbReference type="SMART" id="SM00490">
    <property type="entry name" value="HELICc"/>
    <property type="match status" value="1"/>
</dbReference>
<dbReference type="SMART" id="SM00487">
    <property type="entry name" value="DEXDc"/>
    <property type="match status" value="1"/>
</dbReference>
<evidence type="ECO:0000256" key="9">
    <source>
        <dbReference type="ARBA" id="ARBA00022806"/>
    </source>
</evidence>
<keyword evidence="14" id="KW-0539">Nucleus</keyword>
<name>A0A2P2MV44_RHIMU</name>
<feature type="compositionally biased region" description="Basic and acidic residues" evidence="16">
    <location>
        <begin position="1192"/>
        <end position="1202"/>
    </location>
</feature>
<evidence type="ECO:0000259" key="17">
    <source>
        <dbReference type="PROSITE" id="PS51192"/>
    </source>
</evidence>
<evidence type="ECO:0000256" key="11">
    <source>
        <dbReference type="ARBA" id="ARBA00022840"/>
    </source>
</evidence>
<keyword evidence="7" id="KW-0863">Zinc-finger</keyword>
<comment type="subcellular location">
    <subcellularLocation>
        <location evidence="2">Chromosome</location>
        <location evidence="2">Telomere</location>
    </subcellularLocation>
    <subcellularLocation>
        <location evidence="1">Nucleus</location>
    </subcellularLocation>
</comment>
<evidence type="ECO:0000256" key="4">
    <source>
        <dbReference type="ARBA" id="ARBA00022454"/>
    </source>
</evidence>
<keyword evidence="12" id="KW-0779">Telomere</keyword>
<dbReference type="PANTHER" id="PTHR45797">
    <property type="entry name" value="RAD54-LIKE"/>
    <property type="match status" value="1"/>
</dbReference>
<dbReference type="CDD" id="cd18793">
    <property type="entry name" value="SF2_C_SNF"/>
    <property type="match status" value="1"/>
</dbReference>
<dbReference type="Gene3D" id="3.40.50.10810">
    <property type="entry name" value="Tandem AAA-ATPase domain"/>
    <property type="match status" value="1"/>
</dbReference>
<evidence type="ECO:0000256" key="2">
    <source>
        <dbReference type="ARBA" id="ARBA00004574"/>
    </source>
</evidence>
<evidence type="ECO:0000256" key="15">
    <source>
        <dbReference type="ARBA" id="ARBA00031106"/>
    </source>
</evidence>
<dbReference type="InterPro" id="IPR027417">
    <property type="entry name" value="P-loop_NTPase"/>
</dbReference>
<dbReference type="InterPro" id="IPR014001">
    <property type="entry name" value="Helicase_ATP-bd"/>
</dbReference>
<dbReference type="GO" id="GO:0000781">
    <property type="term" value="C:chromosome, telomeric region"/>
    <property type="evidence" value="ECO:0007669"/>
    <property type="project" value="UniProtKB-SubCell"/>
</dbReference>
<dbReference type="GO" id="GO:0016887">
    <property type="term" value="F:ATP hydrolysis activity"/>
    <property type="evidence" value="ECO:0007669"/>
    <property type="project" value="InterPro"/>
</dbReference>
<dbReference type="GO" id="GO:0003677">
    <property type="term" value="F:DNA binding"/>
    <property type="evidence" value="ECO:0007669"/>
    <property type="project" value="UniProtKB-KW"/>
</dbReference>
<keyword evidence="13" id="KW-0238">DNA-binding</keyword>
<dbReference type="PANTHER" id="PTHR45797:SF1">
    <property type="entry name" value="HELICASE ARIP4"/>
    <property type="match status" value="1"/>
</dbReference>
<keyword evidence="9" id="KW-0347">Helicase</keyword>
<evidence type="ECO:0000256" key="10">
    <source>
        <dbReference type="ARBA" id="ARBA00022833"/>
    </source>
</evidence>
<keyword evidence="11" id="KW-0067">ATP-binding</keyword>
<dbReference type="PROSITE" id="PS51192">
    <property type="entry name" value="HELICASE_ATP_BIND_1"/>
    <property type="match status" value="1"/>
</dbReference>
<evidence type="ECO:0000256" key="8">
    <source>
        <dbReference type="ARBA" id="ARBA00022801"/>
    </source>
</evidence>
<dbReference type="SUPFAM" id="SSF52540">
    <property type="entry name" value="P-loop containing nucleoside triphosphate hydrolases"/>
    <property type="match status" value="2"/>
</dbReference>
<evidence type="ECO:0000256" key="12">
    <source>
        <dbReference type="ARBA" id="ARBA00022895"/>
    </source>
</evidence>
<feature type="domain" description="PHD-type" evidence="19">
    <location>
        <begin position="263"/>
        <end position="393"/>
    </location>
</feature>
<dbReference type="InterPro" id="IPR044574">
    <property type="entry name" value="ARIP4-like"/>
</dbReference>
<dbReference type="GO" id="GO:0005634">
    <property type="term" value="C:nucleus"/>
    <property type="evidence" value="ECO:0007669"/>
    <property type="project" value="UniProtKB-SubCell"/>
</dbReference>
<evidence type="ECO:0000259" key="18">
    <source>
        <dbReference type="PROSITE" id="PS51194"/>
    </source>
</evidence>
<evidence type="ECO:0000256" key="1">
    <source>
        <dbReference type="ARBA" id="ARBA00004123"/>
    </source>
</evidence>
<evidence type="ECO:0000256" key="7">
    <source>
        <dbReference type="ARBA" id="ARBA00022771"/>
    </source>
</evidence>
<keyword evidence="10" id="KW-0862">Zinc</keyword>
<evidence type="ECO:0000256" key="14">
    <source>
        <dbReference type="ARBA" id="ARBA00023242"/>
    </source>
</evidence>
<keyword evidence="5" id="KW-0479">Metal-binding</keyword>
<comment type="similarity">
    <text evidence="3">Belongs to the SNF2/RAD54 helicase family.</text>
</comment>
<feature type="domain" description="Helicase C-terminal" evidence="18">
    <location>
        <begin position="913"/>
        <end position="1081"/>
    </location>
</feature>
<accession>A0A2P2MV44</accession>
<dbReference type="EMBL" id="GGEC01053611">
    <property type="protein sequence ID" value="MBX34095.1"/>
    <property type="molecule type" value="Transcribed_RNA"/>
</dbReference>
<dbReference type="InterPro" id="IPR025766">
    <property type="entry name" value="ADD"/>
</dbReference>
<dbReference type="Gene3D" id="3.40.50.300">
    <property type="entry name" value="P-loop containing nucleotide triphosphate hydrolases"/>
    <property type="match status" value="1"/>
</dbReference>
<dbReference type="GO" id="GO:0004386">
    <property type="term" value="F:helicase activity"/>
    <property type="evidence" value="ECO:0007669"/>
    <property type="project" value="UniProtKB-KW"/>
</dbReference>
<dbReference type="Pfam" id="PF00271">
    <property type="entry name" value="Helicase_C"/>
    <property type="match status" value="1"/>
</dbReference>
<protein>
    <recommendedName>
        <fullName evidence="15">ATP-dependent helicase ATRX</fullName>
    </recommendedName>
</protein>
<dbReference type="InterPro" id="IPR049730">
    <property type="entry name" value="SNF2/RAD54-like_C"/>
</dbReference>
<dbReference type="GO" id="GO:0008270">
    <property type="term" value="F:zinc ion binding"/>
    <property type="evidence" value="ECO:0007669"/>
    <property type="project" value="UniProtKB-KW"/>
</dbReference>
<feature type="region of interest" description="Disordered" evidence="16">
    <location>
        <begin position="1192"/>
        <end position="1229"/>
    </location>
</feature>
<evidence type="ECO:0000259" key="19">
    <source>
        <dbReference type="PROSITE" id="PS51533"/>
    </source>
</evidence>
<organism evidence="20">
    <name type="scientific">Rhizophora mucronata</name>
    <name type="common">Asiatic mangrove</name>
    <dbReference type="NCBI Taxonomy" id="61149"/>
    <lineage>
        <taxon>Eukaryota</taxon>
        <taxon>Viridiplantae</taxon>
        <taxon>Streptophyta</taxon>
        <taxon>Embryophyta</taxon>
        <taxon>Tracheophyta</taxon>
        <taxon>Spermatophyta</taxon>
        <taxon>Magnoliopsida</taxon>
        <taxon>eudicotyledons</taxon>
        <taxon>Gunneridae</taxon>
        <taxon>Pentapetalae</taxon>
        <taxon>rosids</taxon>
        <taxon>fabids</taxon>
        <taxon>Malpighiales</taxon>
        <taxon>Rhizophoraceae</taxon>
        <taxon>Rhizophora</taxon>
    </lineage>
</organism>
<sequence>MINDDKEALAENGDVDWASLKNLFSSSASKDAISFGSKYWASVYLANTPQEAAMMGLKFPGVNEIEEIEDIEGNPSDPFVADAIENEKELVLSEEQKNNYRKVKEEDDAKIDHKLQLRLKQRRRQRRCKQKELSSVDLSIRSNVDDALDKSERTYADEVGYQNLKQEMSDSYENCNNLNKEEAMSNGNPVLSESLLTDVTVPKRSKRLNESLESNIDGKKARTIVIDSDEETDDVRDKSLRNGIAVEDHSTVEEVIRDPSASCHLSEGWNEEFHCTSCDKFVTNVHSHPYLKVIVCQDCKCLIEEKMRLKDPPCTERYCGWCGQSRDLVSCRSCDTLFCSTCIKRNIGEECWSLVQTSGWHCCCCSPNLLQRLTLELEKAVGSGHLMVTSSESDSENSDSGVNDAISFKRKKKKKIRRILDDAELGEETRRKIAIEKERQERLKSLQYHFSDKSRMTSSASYNGNLPEGASFEVLGDTTAGYIVNVVREKGEEAVRIVPSISSKLKAHQLAGIRFLWENIIQSIGKVKSGDRGLGCILAHTMGLGKTFQVIAFLYTAMRSVDLGLKTALIVTPVNVLHNWRQEFLKWRPSELKPLRVFMLEDVSRERRAELLRKWRAKGGVFLIGYTAFRNLSFGRHLKDKDMAREIGCALQDGPDILVCDEAHMIKNTRADTTQALKLVKCQRRIALTGSPLQNNLMEYYCMVDFVREGFLGSSHEFRNRFQNPIENGQHTNSTAVDVKIMNQRSHILYEQLKGFVQRMDMSVVKKDLPPKTVFVVAVKLSLLQRKLYKRFLDVHGFTNDKVSSEKMMRKSFFAGYQALAQIWNHPGILHLRKDRDYISQEDTVENFLADDSSSDENVDCNTVNGEKQRSADNYMQGKNDVGFFQKDWWNDLLHESSYKDITYSGKMVLLLDILTMSSNVGDKTLVFSQSLPTLDLIELYLSRLPRRGKTGKFWRKGKDWYRLDGRTESAERQKLVEKFNDPGNKRVKCTLISTRAGSLGINLHAANRVVIVDGSWNPTYDLQAIYRAWRYGQKKPLFAYRLLAHATMEEKIYKRQVTKEGLAARVVDRQQIHRTISKEEMLHLFEFGGDENPETFTEFNHDDKQGDNQNLDCHAANSLKQKLPLPHVSCSSDKLMESLLGKHYPQWIANYHEHETLLQENEEEKLTKEEQDMAWEVFRRSLEWEEVQRVSPDESTFERKPPTSSVAPAPNARSAPVPGTPGTYSEAPSKGLLRIHSVMRKCTNLSHLLTLRSQGTKVGCTTVCGECAQEISWEDLNRDGRTSR</sequence>
<evidence type="ECO:0000256" key="13">
    <source>
        <dbReference type="ARBA" id="ARBA00023125"/>
    </source>
</evidence>
<evidence type="ECO:0000256" key="16">
    <source>
        <dbReference type="SAM" id="MobiDB-lite"/>
    </source>
</evidence>
<feature type="domain" description="Helicase ATP-binding" evidence="17">
    <location>
        <begin position="527"/>
        <end position="710"/>
    </location>
</feature>
<keyword evidence="4" id="KW-0158">Chromosome</keyword>
<evidence type="ECO:0000256" key="3">
    <source>
        <dbReference type="ARBA" id="ARBA00007025"/>
    </source>
</evidence>
<dbReference type="InterPro" id="IPR038718">
    <property type="entry name" value="SNF2-like_sf"/>
</dbReference>
<evidence type="ECO:0000256" key="6">
    <source>
        <dbReference type="ARBA" id="ARBA00022741"/>
    </source>
</evidence>
<keyword evidence="6" id="KW-0547">Nucleotide-binding</keyword>
<dbReference type="InterPro" id="IPR001650">
    <property type="entry name" value="Helicase_C-like"/>
</dbReference>
<reference evidence="20" key="1">
    <citation type="submission" date="2018-02" db="EMBL/GenBank/DDBJ databases">
        <title>Rhizophora mucronata_Transcriptome.</title>
        <authorList>
            <person name="Meera S.P."/>
            <person name="Sreeshan A."/>
            <person name="Augustine A."/>
        </authorList>
    </citation>
    <scope>NUCLEOTIDE SEQUENCE</scope>
    <source>
        <tissue evidence="20">Leaf</tissue>
    </source>
</reference>
<dbReference type="InterPro" id="IPR000330">
    <property type="entry name" value="SNF2_N"/>
</dbReference>
<dbReference type="PROSITE" id="PS51533">
    <property type="entry name" value="ADD"/>
    <property type="match status" value="1"/>
</dbReference>